<evidence type="ECO:0000256" key="4">
    <source>
        <dbReference type="ARBA" id="ARBA00022857"/>
    </source>
</evidence>
<dbReference type="InterPro" id="IPR013149">
    <property type="entry name" value="ADH-like_C"/>
</dbReference>
<feature type="active site" description="Proton donor; for dehydratase activity" evidence="8">
    <location>
        <position position="1216"/>
    </location>
</feature>
<keyword evidence="13" id="KW-1185">Reference proteome</keyword>
<dbReference type="InterPro" id="IPR049552">
    <property type="entry name" value="PKS_DH_N"/>
</dbReference>
<dbReference type="InterPro" id="IPR009081">
    <property type="entry name" value="PP-bd_ACP"/>
</dbReference>
<dbReference type="Proteomes" id="UP000224854">
    <property type="component" value="Unassembled WGS sequence"/>
</dbReference>
<dbReference type="InterPro" id="IPR013968">
    <property type="entry name" value="PKS_KR"/>
</dbReference>
<dbReference type="InterPro" id="IPR014030">
    <property type="entry name" value="Ketoacyl_synth_N"/>
</dbReference>
<dbReference type="InterPro" id="IPR020841">
    <property type="entry name" value="PKS_Beta-ketoAc_synthase_dom"/>
</dbReference>
<dbReference type="SUPFAM" id="SSF47336">
    <property type="entry name" value="ACP-like"/>
    <property type="match status" value="1"/>
</dbReference>
<dbReference type="SUPFAM" id="SSF51735">
    <property type="entry name" value="NAD(P)-binding Rossmann-fold domains"/>
    <property type="match status" value="2"/>
</dbReference>
<dbReference type="OrthoDB" id="329835at2759"/>
<dbReference type="InterPro" id="IPR056501">
    <property type="entry name" value="NAD-bd_HRPKS_sdrA"/>
</dbReference>
<dbReference type="Pfam" id="PF00109">
    <property type="entry name" value="ketoacyl-synt"/>
    <property type="match status" value="1"/>
</dbReference>
<sequence>MAPTQFIPVIPISNGPEKPSAVKIMAKAMDSDSDFEPQSSSASIMASDFNHQAYSSYTDSSRLFDADEDPACIVGIGCRLPGDIRSPSQLWDLIAAKKSTQGPVPRARFNINGFYHPDNSRAGSINADGGYFLNEDVREFENTFFGINNLEATFMDPQQRKLLEVVYECIEDSGASDISGSNTGVFVGNFTIDFQTMVARDPDYIHRYGATGSGSAIMANRISHVFNLNGPSFTLDTACSSSLYSLHNAVVALKNGDCEAAIVAGANLVTAPEQHLGTAKGGFLSGTSTSHTFDSAADGYGRAEAVNAIFVKKLSAALKDGDRIRSVIRSTAINANGRTNGITLPSSDYQEKVIRSAYAKAGLRFADTDYVECHGTGTAVGDPIEVSAIARCFAPRPNVPLMIGAAKPNLGHSEAASGLSGIIRVVLAFEKGLIPPTHGVNKLNPKLQLEASNIQVATELKEWPRAVRRASVNSFGFGGANAHAILESIDSYLPGYDAERPAAPGQALKSKLNVIPISATTHKSLEEKGAQISSRLSRDLDQDAVDDMAFTLATKRKTLEKRAFLLASSLKEDGAQAASLTISPDAGNGALPVAFVFTGQGAQYPGLAKELVEQSPIFEQVIQDLDGHLQTLPKELAPNWSLRQTLLDPQGKSQIHDVTRSQPICTAVQIALVDILGRWGIKPTATVGHSSGEIGAAYAAGLLTARQAIMVAYLRGYAVGQLKSKGAMAAASLTVDAAQDLIQQNNLGDEVTVACVNAPESVTLSGSTKGIDMLCQQLGERRVFARKLETGGRAYHSFMMKEIGSLYESVLAPHLREQPAGDSREAQVPMYSSVGTSSHQLRVLGRQSKLKERYWRANLENSVQFSSALEALIGDKAKGVHLIELGPHSALKGPVEQIRAHLGLSNEQAPYSSALGRNKDADVCIKTLAGTLYNHGHALNFSAVNGWSSGRKPVHDLPPYPWDYSGGVLWSEARASVELRQRQHLWHELLGTEQLAHDGTNHSWRCVLQMDQAAWLRDHKVETQAIFPGAGYLAMAMEAVSRVEGIKAGELGVVYEFRHVNMIKALVVPEVHEVGQDNLELHTKLMHRALSTATSSAKWFDFSISSWLSGKGVTHCRGSISVQLTNDAVAAVEQGALTVGGAEHYDEWSMSRWYEKLAECGLCYGPEFQMLSSIKTDSNRVKSNGISETKIVQRHAKAGREAKEATYYTLHPTTIDACMQAAIMTMAGGNLSKLGAFLPVYISECRIRPADPSTIGSPAFVHTNTTTTGPTTRHIESTLRDSRGNAVMHMGKVHASLYSGKARDVSGGGADERHPCLRIDWKPDILRLDADCQQALSSWITEWKDAHVSFSSEFDGTAAALLDLQGYKNPKMKVLELGDECDAAQLGQVLGGESSFPRYQSWVRGEVDEAGQLTTADESKGPWQAVLVKGPAAWDKFCDLVLESAPQLVDEHGIVICSQSAATTWRLAEAGFTVVETAQGVVLAIRNKAAAGLADRQAIILVDKPSAQLAKFIQGLQTFLVSKLAMSQVRVVSLDETANTAATRKTVCISLLEVEKALLATMSPGEMEAVSRITETVTDIVWLTGSGLLDATGLDPDKTLVHGLARALMMEQPSLRLSILDVGKTVSSGMTCGNIAKVLVSQHERDDKEFVQAKGLLYVSRFVAQHQLNASFCRRLGSDSSTTTAELGQAAPARLGIQRAGVLDTMSFCERREPPSQVPAGFIQVSVKAIALNASNVYTFSGQAETSNGATANEFAGVVDAVGAGVSHLAAGDGVVVLAPDYFGTSIRVPAWAAQRLLPGEDLATMACLPAAYVTALYAIHDRAKLQRGETILIHGGAGAFGAAAIQIAQQVGATVYTTASTQEKRAFVAGQLGVAEACIFDESASFAENVLGATRGRGVDVVVNSLAGEMLHDGWRCVAKFGRFVEIGKQELADAGRLDMGQFLRNTTFSAFDLNDVFFDEEHGQRGVLVKHFEHVLQLYRSRKIQASPVIKFDAAHVADAFRHFSQKEWMGKIVVTMDDASSKVPVTPARFNTCFSPAKSYLLVGCLGGLGRSLSRWMLARGARKFVFLGRSGCDKPDAQRLISGIKTFAPDVTVTVVRGDVCNAADVSRAVEASAQLGPIGGLVQAAMGLHEGLFHRMSNDAWHKAVRPKWAGTWNLHRSLEAGGHDAQLDFFLFTSSVSGSVGTATESNYCAANGFLDSFAKWRRQQGKRGVSVGLGMISEVGYLHENPEIEALLLRKGIQPLNEDEFLQVLDLAIARDQTFAPGQEDEQEADAHILTGLEPFGIRALMARGFEVDNGTLQDPRAAFIAASLTANQSSSQAADALASSSAHPDWLKRLATVPAGKALAPESLAPTLHAAVLKTIMKRFSGLVLLAAENINSRKPLAGFGMDSMIAAEFRSWFWNSFKVDVEFLDLMSDVKCLEDLAATVEAELGNV</sequence>
<dbReference type="PROSITE" id="PS00606">
    <property type="entry name" value="KS3_1"/>
    <property type="match status" value="1"/>
</dbReference>
<feature type="domain" description="Ketosynthase family 3 (KS3)" evidence="10">
    <location>
        <begin position="68"/>
        <end position="488"/>
    </location>
</feature>
<dbReference type="SMART" id="SM00822">
    <property type="entry name" value="PKS_KR"/>
    <property type="match status" value="1"/>
</dbReference>
<feature type="domain" description="PKS/mFAS DH" evidence="11">
    <location>
        <begin position="987"/>
        <end position="1304"/>
    </location>
</feature>
<evidence type="ECO:0000313" key="12">
    <source>
        <dbReference type="EMBL" id="PHH81251.1"/>
    </source>
</evidence>
<evidence type="ECO:0000259" key="10">
    <source>
        <dbReference type="PROSITE" id="PS52004"/>
    </source>
</evidence>
<reference evidence="12 13" key="1">
    <citation type="submission" date="2017-06" db="EMBL/GenBank/DDBJ databases">
        <title>Ant-infecting Ophiocordyceps genomes reveal a high diversity of potential behavioral manipulation genes and a possible major role for enterotoxins.</title>
        <authorList>
            <person name="De Bekker C."/>
            <person name="Evans H.C."/>
            <person name="Brachmann A."/>
            <person name="Hughes D.P."/>
        </authorList>
    </citation>
    <scope>NUCLEOTIDE SEQUENCE [LARGE SCALE GENOMIC DNA]</scope>
    <source>
        <strain evidence="12 13">1348a</strain>
    </source>
</reference>
<evidence type="ECO:0000256" key="2">
    <source>
        <dbReference type="ARBA" id="ARBA00022553"/>
    </source>
</evidence>
<evidence type="ECO:0000259" key="9">
    <source>
        <dbReference type="PROSITE" id="PS50075"/>
    </source>
</evidence>
<protein>
    <submittedName>
        <fullName evidence="12">Uncharacterized protein</fullName>
    </submittedName>
</protein>
<feature type="region of interest" description="N-terminal hotdog fold" evidence="8">
    <location>
        <begin position="987"/>
        <end position="1127"/>
    </location>
</feature>
<name>A0A2C5ZPL0_9HYPO</name>
<dbReference type="PANTHER" id="PTHR43775">
    <property type="entry name" value="FATTY ACID SYNTHASE"/>
    <property type="match status" value="1"/>
</dbReference>
<keyword evidence="7" id="KW-0012">Acyltransferase</keyword>
<keyword evidence="3" id="KW-0808">Transferase</keyword>
<dbReference type="CDD" id="cd00833">
    <property type="entry name" value="PKS"/>
    <property type="match status" value="1"/>
</dbReference>
<dbReference type="InterPro" id="IPR036291">
    <property type="entry name" value="NAD(P)-bd_dom_sf"/>
</dbReference>
<dbReference type="PROSITE" id="PS52004">
    <property type="entry name" value="KS3_2"/>
    <property type="match status" value="1"/>
</dbReference>
<dbReference type="CDD" id="cd05274">
    <property type="entry name" value="KR_FAS_SDR_x"/>
    <property type="match status" value="1"/>
</dbReference>
<dbReference type="SMART" id="SM00826">
    <property type="entry name" value="PKS_DH"/>
    <property type="match status" value="1"/>
</dbReference>
<dbReference type="InterPro" id="IPR020843">
    <property type="entry name" value="ER"/>
</dbReference>
<evidence type="ECO:0000256" key="7">
    <source>
        <dbReference type="ARBA" id="ARBA00023315"/>
    </source>
</evidence>
<dbReference type="PROSITE" id="PS52019">
    <property type="entry name" value="PKS_MFAS_DH"/>
    <property type="match status" value="1"/>
</dbReference>
<dbReference type="GO" id="GO:0004315">
    <property type="term" value="F:3-oxoacyl-[acyl-carrier-protein] synthase activity"/>
    <property type="evidence" value="ECO:0007669"/>
    <property type="project" value="InterPro"/>
</dbReference>
<evidence type="ECO:0000256" key="6">
    <source>
        <dbReference type="ARBA" id="ARBA00023268"/>
    </source>
</evidence>
<feature type="region of interest" description="C-terminal hotdog fold" evidence="8">
    <location>
        <begin position="1142"/>
        <end position="1304"/>
    </location>
</feature>
<dbReference type="SUPFAM" id="SSF53901">
    <property type="entry name" value="Thiolase-like"/>
    <property type="match status" value="1"/>
</dbReference>
<dbReference type="Pfam" id="PF14765">
    <property type="entry name" value="PS-DH"/>
    <property type="match status" value="1"/>
</dbReference>
<dbReference type="Pfam" id="PF00698">
    <property type="entry name" value="Acyl_transf_1"/>
    <property type="match status" value="1"/>
</dbReference>
<dbReference type="InterPro" id="IPR042104">
    <property type="entry name" value="PKS_dehydratase_sf"/>
</dbReference>
<comment type="caution">
    <text evidence="12">The sequence shown here is derived from an EMBL/GenBank/DDBJ whole genome shotgun (WGS) entry which is preliminary data.</text>
</comment>
<gene>
    <name evidence="12" type="ORF">CDD82_1190</name>
</gene>
<dbReference type="InterPro" id="IPR016039">
    <property type="entry name" value="Thiolase-like"/>
</dbReference>
<keyword evidence="2" id="KW-0597">Phosphoprotein</keyword>
<dbReference type="InterPro" id="IPR001227">
    <property type="entry name" value="Ac_transferase_dom_sf"/>
</dbReference>
<dbReference type="InterPro" id="IPR032821">
    <property type="entry name" value="PKS_assoc"/>
</dbReference>
<keyword evidence="1" id="KW-0596">Phosphopantetheine</keyword>
<dbReference type="GO" id="GO:0004312">
    <property type="term" value="F:fatty acid synthase activity"/>
    <property type="evidence" value="ECO:0007669"/>
    <property type="project" value="TreeGrafter"/>
</dbReference>
<accession>A0A2C5ZPL0</accession>
<dbReference type="InterPro" id="IPR014043">
    <property type="entry name" value="Acyl_transferase_dom"/>
</dbReference>
<dbReference type="InterPro" id="IPR020807">
    <property type="entry name" value="PKS_DH"/>
</dbReference>
<dbReference type="InterPro" id="IPR049900">
    <property type="entry name" value="PKS_mFAS_DH"/>
</dbReference>
<evidence type="ECO:0000313" key="13">
    <source>
        <dbReference type="Proteomes" id="UP000224854"/>
    </source>
</evidence>
<dbReference type="Gene3D" id="3.40.47.10">
    <property type="match status" value="1"/>
</dbReference>
<evidence type="ECO:0000259" key="11">
    <source>
        <dbReference type="PROSITE" id="PS52019"/>
    </source>
</evidence>
<keyword evidence="5" id="KW-0560">Oxidoreductase</keyword>
<dbReference type="InterPro" id="IPR018201">
    <property type="entry name" value="Ketoacyl_synth_AS"/>
</dbReference>
<dbReference type="GO" id="GO:0016491">
    <property type="term" value="F:oxidoreductase activity"/>
    <property type="evidence" value="ECO:0007669"/>
    <property type="project" value="UniProtKB-KW"/>
</dbReference>
<keyword evidence="6" id="KW-0511">Multifunctional enzyme</keyword>
<dbReference type="Pfam" id="PF23114">
    <property type="entry name" value="NAD-bd_HRPKS_sdrA"/>
    <property type="match status" value="1"/>
</dbReference>
<dbReference type="Pfam" id="PF00107">
    <property type="entry name" value="ADH_zinc_N"/>
    <property type="match status" value="1"/>
</dbReference>
<dbReference type="InterPro" id="IPR050091">
    <property type="entry name" value="PKS_NRPS_Biosynth_Enz"/>
</dbReference>
<dbReference type="SUPFAM" id="SSF50129">
    <property type="entry name" value="GroES-like"/>
    <property type="match status" value="1"/>
</dbReference>
<evidence type="ECO:0000256" key="3">
    <source>
        <dbReference type="ARBA" id="ARBA00022679"/>
    </source>
</evidence>
<dbReference type="Pfam" id="PF16197">
    <property type="entry name" value="KAsynt_C_assoc"/>
    <property type="match status" value="1"/>
</dbReference>
<dbReference type="SMART" id="SM00825">
    <property type="entry name" value="PKS_KS"/>
    <property type="match status" value="1"/>
</dbReference>
<dbReference type="InterPro" id="IPR016035">
    <property type="entry name" value="Acyl_Trfase/lysoPLipase"/>
</dbReference>
<dbReference type="SMART" id="SM00827">
    <property type="entry name" value="PKS_AT"/>
    <property type="match status" value="1"/>
</dbReference>
<evidence type="ECO:0000256" key="5">
    <source>
        <dbReference type="ARBA" id="ARBA00023002"/>
    </source>
</evidence>
<dbReference type="Pfam" id="PF02801">
    <property type="entry name" value="Ketoacyl-synt_C"/>
    <property type="match status" value="1"/>
</dbReference>
<dbReference type="PANTHER" id="PTHR43775:SF50">
    <property type="entry name" value="HIGHLY REDUCING POLYKETIDE SYNTHASE SRDA"/>
    <property type="match status" value="1"/>
</dbReference>
<dbReference type="Gene3D" id="3.10.129.110">
    <property type="entry name" value="Polyketide synthase dehydratase"/>
    <property type="match status" value="1"/>
</dbReference>
<dbReference type="EMBL" id="NJEU01000134">
    <property type="protein sequence ID" value="PHH81251.1"/>
    <property type="molecule type" value="Genomic_DNA"/>
</dbReference>
<dbReference type="PROSITE" id="PS50075">
    <property type="entry name" value="CARRIER"/>
    <property type="match status" value="1"/>
</dbReference>
<dbReference type="InterPro" id="IPR011032">
    <property type="entry name" value="GroES-like_sf"/>
</dbReference>
<dbReference type="InterPro" id="IPR016036">
    <property type="entry name" value="Malonyl_transacylase_ACP-bd"/>
</dbReference>
<dbReference type="GO" id="GO:0006633">
    <property type="term" value="P:fatty acid biosynthetic process"/>
    <property type="evidence" value="ECO:0007669"/>
    <property type="project" value="InterPro"/>
</dbReference>
<dbReference type="InterPro" id="IPR049551">
    <property type="entry name" value="PKS_DH_C"/>
</dbReference>
<dbReference type="SUPFAM" id="SSF52151">
    <property type="entry name" value="FabD/lysophospholipase-like"/>
    <property type="match status" value="1"/>
</dbReference>
<evidence type="ECO:0000256" key="1">
    <source>
        <dbReference type="ARBA" id="ARBA00022450"/>
    </source>
</evidence>
<dbReference type="CDD" id="cd05195">
    <property type="entry name" value="enoyl_red"/>
    <property type="match status" value="1"/>
</dbReference>
<dbReference type="Gene3D" id="3.90.180.10">
    <property type="entry name" value="Medium-chain alcohol dehydrogenases, catalytic domain"/>
    <property type="match status" value="1"/>
</dbReference>
<dbReference type="SMART" id="SM00829">
    <property type="entry name" value="PKS_ER"/>
    <property type="match status" value="1"/>
</dbReference>
<feature type="domain" description="Carrier" evidence="9">
    <location>
        <begin position="2359"/>
        <end position="2437"/>
    </location>
</feature>
<dbReference type="Pfam" id="PF21089">
    <property type="entry name" value="PKS_DH_N"/>
    <property type="match status" value="1"/>
</dbReference>
<evidence type="ECO:0000256" key="8">
    <source>
        <dbReference type="PROSITE-ProRule" id="PRU01363"/>
    </source>
</evidence>
<dbReference type="InterPro" id="IPR036736">
    <property type="entry name" value="ACP-like_sf"/>
</dbReference>
<dbReference type="Gene3D" id="3.40.366.10">
    <property type="entry name" value="Malonyl-Coenzyme A Acyl Carrier Protein, domain 2"/>
    <property type="match status" value="1"/>
</dbReference>
<keyword evidence="4" id="KW-0521">NADP</keyword>
<dbReference type="InterPro" id="IPR014031">
    <property type="entry name" value="Ketoacyl_synth_C"/>
</dbReference>
<dbReference type="Pfam" id="PF08659">
    <property type="entry name" value="KR"/>
    <property type="match status" value="1"/>
</dbReference>
<proteinExistence type="predicted"/>
<dbReference type="InterPro" id="IPR057326">
    <property type="entry name" value="KR_dom"/>
</dbReference>
<dbReference type="Gene3D" id="3.40.50.720">
    <property type="entry name" value="NAD(P)-binding Rossmann-like Domain"/>
    <property type="match status" value="1"/>
</dbReference>
<feature type="active site" description="Proton acceptor; for dehydratase activity" evidence="8">
    <location>
        <position position="1019"/>
    </location>
</feature>
<dbReference type="GO" id="GO:0044550">
    <property type="term" value="P:secondary metabolite biosynthetic process"/>
    <property type="evidence" value="ECO:0007669"/>
    <property type="project" value="TreeGrafter"/>
</dbReference>
<organism evidence="12 13">
    <name type="scientific">Ophiocordyceps australis</name>
    <dbReference type="NCBI Taxonomy" id="1399860"/>
    <lineage>
        <taxon>Eukaryota</taxon>
        <taxon>Fungi</taxon>
        <taxon>Dikarya</taxon>
        <taxon>Ascomycota</taxon>
        <taxon>Pezizomycotina</taxon>
        <taxon>Sordariomycetes</taxon>
        <taxon>Hypocreomycetidae</taxon>
        <taxon>Hypocreales</taxon>
        <taxon>Ophiocordycipitaceae</taxon>
        <taxon>Ophiocordyceps</taxon>
    </lineage>
</organism>
<dbReference type="SUPFAM" id="SSF55048">
    <property type="entry name" value="Probable ACP-binding domain of malonyl-CoA ACP transacylase"/>
    <property type="match status" value="1"/>
</dbReference>